<accession>A0AAD5C852</accession>
<feature type="region of interest" description="Disordered" evidence="1">
    <location>
        <begin position="70"/>
        <end position="164"/>
    </location>
</feature>
<dbReference type="AlphaFoldDB" id="A0AAD5C852"/>
<dbReference type="EMBL" id="JAMZMK010009178">
    <property type="protein sequence ID" value="KAI7736852.1"/>
    <property type="molecule type" value="Genomic_DNA"/>
</dbReference>
<name>A0AAD5C852_AMBAR</name>
<feature type="compositionally biased region" description="Basic and acidic residues" evidence="1">
    <location>
        <begin position="82"/>
        <end position="114"/>
    </location>
</feature>
<proteinExistence type="predicted"/>
<reference evidence="2" key="1">
    <citation type="submission" date="2022-06" db="EMBL/GenBank/DDBJ databases">
        <title>Uncovering the hologenomic basis of an extraordinary plant invasion.</title>
        <authorList>
            <person name="Bieker V.C."/>
            <person name="Martin M.D."/>
            <person name="Gilbert T."/>
            <person name="Hodgins K."/>
            <person name="Battlay P."/>
            <person name="Petersen B."/>
            <person name="Wilson J."/>
        </authorList>
    </citation>
    <scope>NUCLEOTIDE SEQUENCE</scope>
    <source>
        <strain evidence="2">AA19_3_7</strain>
        <tissue evidence="2">Leaf</tissue>
    </source>
</reference>
<dbReference type="Proteomes" id="UP001206925">
    <property type="component" value="Unassembled WGS sequence"/>
</dbReference>
<keyword evidence="3" id="KW-1185">Reference proteome</keyword>
<evidence type="ECO:0000313" key="3">
    <source>
        <dbReference type="Proteomes" id="UP001206925"/>
    </source>
</evidence>
<protein>
    <submittedName>
        <fullName evidence="2">Uncharacterized protein</fullName>
    </submittedName>
</protein>
<sequence length="217" mass="24803">RLRLNHTQGPHAQEDHNNWQDNEVYRQHASAKAASFISKFEVVTQCLSGASQGHMFGHALLVVAEPEPKSQLKPQLQVPNRLLDHSRSPEKREHIVDHERRSKSPRESWSRSRSPEPCGSPSPSKEKKRTRSPTPNEGRASPSPDRVNSESQTTALAHREQRAKVQLKPMVTAVAQVLRMNHRARLTMMSMRPRVARLMKMVLLLKEVQLMVMKRID</sequence>
<comment type="caution">
    <text evidence="2">The sequence shown here is derived from an EMBL/GenBank/DDBJ whole genome shotgun (WGS) entry which is preliminary data.</text>
</comment>
<gene>
    <name evidence="2" type="ORF">M8C21_013608</name>
</gene>
<evidence type="ECO:0000256" key="1">
    <source>
        <dbReference type="SAM" id="MobiDB-lite"/>
    </source>
</evidence>
<evidence type="ECO:0000313" key="2">
    <source>
        <dbReference type="EMBL" id="KAI7736852.1"/>
    </source>
</evidence>
<organism evidence="2 3">
    <name type="scientific">Ambrosia artemisiifolia</name>
    <name type="common">Common ragweed</name>
    <dbReference type="NCBI Taxonomy" id="4212"/>
    <lineage>
        <taxon>Eukaryota</taxon>
        <taxon>Viridiplantae</taxon>
        <taxon>Streptophyta</taxon>
        <taxon>Embryophyta</taxon>
        <taxon>Tracheophyta</taxon>
        <taxon>Spermatophyta</taxon>
        <taxon>Magnoliopsida</taxon>
        <taxon>eudicotyledons</taxon>
        <taxon>Gunneridae</taxon>
        <taxon>Pentapetalae</taxon>
        <taxon>asterids</taxon>
        <taxon>campanulids</taxon>
        <taxon>Asterales</taxon>
        <taxon>Asteraceae</taxon>
        <taxon>Asteroideae</taxon>
        <taxon>Heliantheae alliance</taxon>
        <taxon>Heliantheae</taxon>
        <taxon>Ambrosia</taxon>
    </lineage>
</organism>
<feature type="non-terminal residue" evidence="2">
    <location>
        <position position="217"/>
    </location>
</feature>
<feature type="non-terminal residue" evidence="2">
    <location>
        <position position="1"/>
    </location>
</feature>